<reference evidence="2" key="1">
    <citation type="journal article" date="2020" name="Stud. Mycol.">
        <title>101 Dothideomycetes genomes: a test case for predicting lifestyles and emergence of pathogens.</title>
        <authorList>
            <person name="Haridas S."/>
            <person name="Albert R."/>
            <person name="Binder M."/>
            <person name="Bloem J."/>
            <person name="Labutti K."/>
            <person name="Salamov A."/>
            <person name="Andreopoulos B."/>
            <person name="Baker S."/>
            <person name="Barry K."/>
            <person name="Bills G."/>
            <person name="Bluhm B."/>
            <person name="Cannon C."/>
            <person name="Castanera R."/>
            <person name="Culley D."/>
            <person name="Daum C."/>
            <person name="Ezra D."/>
            <person name="Gonzalez J."/>
            <person name="Henrissat B."/>
            <person name="Kuo A."/>
            <person name="Liang C."/>
            <person name="Lipzen A."/>
            <person name="Lutzoni F."/>
            <person name="Magnuson J."/>
            <person name="Mondo S."/>
            <person name="Nolan M."/>
            <person name="Ohm R."/>
            <person name="Pangilinan J."/>
            <person name="Park H.-J."/>
            <person name="Ramirez L."/>
            <person name="Alfaro M."/>
            <person name="Sun H."/>
            <person name="Tritt A."/>
            <person name="Yoshinaga Y."/>
            <person name="Zwiers L.-H."/>
            <person name="Turgeon B."/>
            <person name="Goodwin S."/>
            <person name="Spatafora J."/>
            <person name="Crous P."/>
            <person name="Grigoriev I."/>
        </authorList>
    </citation>
    <scope>NUCLEOTIDE SEQUENCE</scope>
    <source>
        <strain evidence="2">CBS 110217</strain>
    </source>
</reference>
<proteinExistence type="predicted"/>
<feature type="compositionally biased region" description="Polar residues" evidence="1">
    <location>
        <begin position="363"/>
        <end position="377"/>
    </location>
</feature>
<dbReference type="EMBL" id="ML978300">
    <property type="protein sequence ID" value="KAF2024302.1"/>
    <property type="molecule type" value="Genomic_DNA"/>
</dbReference>
<organism evidence="2 3">
    <name type="scientific">Setomelanomma holmii</name>
    <dbReference type="NCBI Taxonomy" id="210430"/>
    <lineage>
        <taxon>Eukaryota</taxon>
        <taxon>Fungi</taxon>
        <taxon>Dikarya</taxon>
        <taxon>Ascomycota</taxon>
        <taxon>Pezizomycotina</taxon>
        <taxon>Dothideomycetes</taxon>
        <taxon>Pleosporomycetidae</taxon>
        <taxon>Pleosporales</taxon>
        <taxon>Pleosporineae</taxon>
        <taxon>Phaeosphaeriaceae</taxon>
        <taxon>Setomelanomma</taxon>
    </lineage>
</organism>
<name>A0A9P4LH80_9PLEO</name>
<feature type="region of interest" description="Disordered" evidence="1">
    <location>
        <begin position="203"/>
        <end position="228"/>
    </location>
</feature>
<accession>A0A9P4LH80</accession>
<sequence length="621" mass="69534">MADLGDQMANNEGRPDQTQLPTVPSSTRQYSLRDLFAPSTHYVNSYMGNAPPQSPPAAAHGAPRLVPTAQEYINAHNRPPANALLLTGIFALSDWQTQDDQTAQSGVEGLRTNSQSLTIASDSMTDAIAVWWRNPQSFGPGEGLSTAARNNLPSLYDISWARTAVNGDSYDMHMRITGERNVPTPDFGLMPDSSADPLIRLPPSFGPVGPRSRLDTTQGSERLSRRERCRQRRAEMDHLDPITGEWVRPHRGPLMTPYPTMFGYEGFPEPSRADPPSPPPAQIERFMILPATDPSHDRECPISQEDYDDSVHIAIRLRNVSCDHIFCRNYLTQASRVPGAGPTPMPELPQFSRRAALIPTLPQDMQDTPRSQGTWLSNPDPWAREQQEREMETRERYRHSMFATYGYGPDRITLHVPPTPSPVSFGSSGAGVIAGRDQRVRAHAATPVRDASEAPRASRTPLPLVPDLPSPGQPTAGRQQHVRYSGPRSRARQSMFANLASRPPTTSTTRPTLQQAVAQYRAAHDQVQQNRTNHMIQITLRMDELILQRFNMHAQRRLFGASPWEQEQVNELELQIEEERRDLLAQNENRLRGIREHVGEDRYARALSAQPTGYRMLDLMA</sequence>
<gene>
    <name evidence="2" type="ORF">EK21DRAFT_94195</name>
</gene>
<feature type="region of interest" description="Disordered" evidence="1">
    <location>
        <begin position="441"/>
        <end position="491"/>
    </location>
</feature>
<evidence type="ECO:0000256" key="1">
    <source>
        <dbReference type="SAM" id="MobiDB-lite"/>
    </source>
</evidence>
<protein>
    <submittedName>
        <fullName evidence="2">Uncharacterized protein</fullName>
    </submittedName>
</protein>
<feature type="region of interest" description="Disordered" evidence="1">
    <location>
        <begin position="1"/>
        <end position="29"/>
    </location>
</feature>
<feature type="compositionally biased region" description="Polar residues" evidence="1">
    <location>
        <begin position="16"/>
        <end position="29"/>
    </location>
</feature>
<evidence type="ECO:0000313" key="3">
    <source>
        <dbReference type="Proteomes" id="UP000799777"/>
    </source>
</evidence>
<keyword evidence="3" id="KW-1185">Reference proteome</keyword>
<dbReference type="Proteomes" id="UP000799777">
    <property type="component" value="Unassembled WGS sequence"/>
</dbReference>
<dbReference type="AlphaFoldDB" id="A0A9P4LH80"/>
<evidence type="ECO:0000313" key="2">
    <source>
        <dbReference type="EMBL" id="KAF2024302.1"/>
    </source>
</evidence>
<dbReference type="OrthoDB" id="3694617at2759"/>
<comment type="caution">
    <text evidence="2">The sequence shown here is derived from an EMBL/GenBank/DDBJ whole genome shotgun (WGS) entry which is preliminary data.</text>
</comment>
<feature type="compositionally biased region" description="Pro residues" evidence="1">
    <location>
        <begin position="463"/>
        <end position="472"/>
    </location>
</feature>
<feature type="region of interest" description="Disordered" evidence="1">
    <location>
        <begin position="363"/>
        <end position="384"/>
    </location>
</feature>